<organism evidence="2 3">
    <name type="scientific">Aduncisulcus paluster</name>
    <dbReference type="NCBI Taxonomy" id="2918883"/>
    <lineage>
        <taxon>Eukaryota</taxon>
        <taxon>Metamonada</taxon>
        <taxon>Carpediemonas-like organisms</taxon>
        <taxon>Aduncisulcus</taxon>
    </lineage>
</organism>
<keyword evidence="1" id="KW-0175">Coiled coil</keyword>
<reference evidence="2" key="1">
    <citation type="submission" date="2022-03" db="EMBL/GenBank/DDBJ databases">
        <title>Draft genome sequence of Aduncisulcus paluster, a free-living microaerophilic Fornicata.</title>
        <authorList>
            <person name="Yuyama I."/>
            <person name="Kume K."/>
            <person name="Tamura T."/>
            <person name="Inagaki Y."/>
            <person name="Hashimoto T."/>
        </authorList>
    </citation>
    <scope>NUCLEOTIDE SEQUENCE</scope>
    <source>
        <strain evidence="2">NY0171</strain>
    </source>
</reference>
<gene>
    <name evidence="2" type="ORF">ADUPG1_010064</name>
</gene>
<feature type="coiled-coil region" evidence="1">
    <location>
        <begin position="318"/>
        <end position="392"/>
    </location>
</feature>
<name>A0ABQ5KYV3_9EUKA</name>
<dbReference type="Proteomes" id="UP001057375">
    <property type="component" value="Unassembled WGS sequence"/>
</dbReference>
<keyword evidence="3" id="KW-1185">Reference proteome</keyword>
<comment type="caution">
    <text evidence="2">The sequence shown here is derived from an EMBL/GenBank/DDBJ whole genome shotgun (WGS) entry which is preliminary data.</text>
</comment>
<dbReference type="Gene3D" id="1.10.287.1490">
    <property type="match status" value="1"/>
</dbReference>
<protein>
    <submittedName>
        <fullName evidence="2">Uncharacterized protein</fullName>
    </submittedName>
</protein>
<dbReference type="EMBL" id="BQXS01011426">
    <property type="protein sequence ID" value="GKT37236.1"/>
    <property type="molecule type" value="Genomic_DNA"/>
</dbReference>
<evidence type="ECO:0000313" key="2">
    <source>
        <dbReference type="EMBL" id="GKT37236.1"/>
    </source>
</evidence>
<proteinExistence type="predicted"/>
<evidence type="ECO:0000313" key="3">
    <source>
        <dbReference type="Proteomes" id="UP001057375"/>
    </source>
</evidence>
<feature type="coiled-coil region" evidence="1">
    <location>
        <begin position="248"/>
        <end position="289"/>
    </location>
</feature>
<evidence type="ECO:0000256" key="1">
    <source>
        <dbReference type="SAM" id="Coils"/>
    </source>
</evidence>
<sequence length="494" mass="56403">MLVPSYFSSVTSRSFSMDDISSLQLTPAYSFSHLPCNTCGGFQVEQLPSMRIDKDDSFAISIQSTPITSLFPYNVDISAYISNGWVVKNLISMVEPYENSDLLEWYSDEFYSGTVSKVATSTTIGYVSSVNHSYTMNKFSLSENGSYELKSKLQERVEIDHGQKDTILELKDRVASLETTLSISMEEDDRQKDEIASLQSELASTKSTMRQQLKEAEIIELTLKKRVSNLTFKSDTITAREKEVHSQIDALKHQNTQLKVKVETFTAQIRAYEDSLQSLREEAKSIRDKQEALLKGENEAKMAMNASKCELVKVTEQLIGSRREIERLHSKLDEQTRQYLKEKADFAEESANELEQKHSEFSATLGALRKEIAKLRATNQSLADKAIHMEEEANRFRKMVGTEAEELRTQLSLEKEEKLKAIDDRDSAIRRVDRLKTELDSMVRYTDHERKKIAIVSASNASDAHKYHSQCEELRISLRQVTAHRDELLDKLKE</sequence>
<accession>A0ABQ5KYV3</accession>